<evidence type="ECO:0000259" key="1">
    <source>
        <dbReference type="Pfam" id="PF00775"/>
    </source>
</evidence>
<keyword evidence="2" id="KW-0223">Dioxygenase</keyword>
<reference evidence="3" key="1">
    <citation type="submission" date="2016-10" db="EMBL/GenBank/DDBJ databases">
        <authorList>
            <person name="Varghese N."/>
            <person name="Submissions S."/>
        </authorList>
    </citation>
    <scope>NUCLEOTIDE SEQUENCE [LARGE SCALE GENOMIC DNA]</scope>
    <source>
        <strain evidence="3">BL36</strain>
    </source>
</reference>
<dbReference type="PANTHER" id="PTHR34315">
    <property type="match status" value="1"/>
</dbReference>
<dbReference type="GO" id="GO:0008199">
    <property type="term" value="F:ferric iron binding"/>
    <property type="evidence" value="ECO:0007669"/>
    <property type="project" value="InterPro"/>
</dbReference>
<organism evidence="2 3">
    <name type="scientific">Methylobacterium pseudosasicola</name>
    <dbReference type="NCBI Taxonomy" id="582667"/>
    <lineage>
        <taxon>Bacteria</taxon>
        <taxon>Pseudomonadati</taxon>
        <taxon>Pseudomonadota</taxon>
        <taxon>Alphaproteobacteria</taxon>
        <taxon>Hyphomicrobiales</taxon>
        <taxon>Methylobacteriaceae</taxon>
        <taxon>Methylobacterium</taxon>
    </lineage>
</organism>
<dbReference type="SUPFAM" id="SSF49482">
    <property type="entry name" value="Aromatic compound dioxygenase"/>
    <property type="match status" value="1"/>
</dbReference>
<keyword evidence="3" id="KW-1185">Reference proteome</keyword>
<proteinExistence type="predicted"/>
<evidence type="ECO:0000313" key="2">
    <source>
        <dbReference type="EMBL" id="SFM72163.1"/>
    </source>
</evidence>
<dbReference type="Gene3D" id="2.60.130.10">
    <property type="entry name" value="Aromatic compound dioxygenase"/>
    <property type="match status" value="1"/>
</dbReference>
<name>A0A1I4T6E1_9HYPH</name>
<dbReference type="EMBL" id="FOTK01000050">
    <property type="protein sequence ID" value="SFM72163.1"/>
    <property type="molecule type" value="Genomic_DNA"/>
</dbReference>
<gene>
    <name evidence="2" type="ORF">SAMN05192568_10502</name>
</gene>
<dbReference type="InterPro" id="IPR015889">
    <property type="entry name" value="Intradiol_dOase_core"/>
</dbReference>
<dbReference type="PANTHER" id="PTHR34315:SF1">
    <property type="entry name" value="INTRADIOL RING-CLEAVAGE DIOXYGENASES DOMAIN-CONTAINING PROTEIN-RELATED"/>
    <property type="match status" value="1"/>
</dbReference>
<dbReference type="Pfam" id="PF00775">
    <property type="entry name" value="Dioxygenase_C"/>
    <property type="match status" value="1"/>
</dbReference>
<dbReference type="AlphaFoldDB" id="A0A1I4T6E1"/>
<sequence length="114" mass="12344">MCVLTPQSIEGPFYVDPKLVRIDITEGRDGIPLRLRLRVIHAGPCTPVADARIDIWHCDARGLYSGYPGQGDDRSIDTSGQTFLRGTQTTDSEGCATFDTIYPGLIGPHGVVQG</sequence>
<dbReference type="GO" id="GO:0016702">
    <property type="term" value="F:oxidoreductase activity, acting on single donors with incorporation of molecular oxygen, incorporation of two atoms of oxygen"/>
    <property type="evidence" value="ECO:0007669"/>
    <property type="project" value="InterPro"/>
</dbReference>
<accession>A0A1I4T6E1</accession>
<dbReference type="STRING" id="582667.SAMN05192568_10502"/>
<keyword evidence="2" id="KW-0560">Oxidoreductase</keyword>
<evidence type="ECO:0000313" key="3">
    <source>
        <dbReference type="Proteomes" id="UP000199048"/>
    </source>
</evidence>
<feature type="domain" description="Intradiol ring-cleavage dioxygenases" evidence="1">
    <location>
        <begin position="27"/>
        <end position="104"/>
    </location>
</feature>
<protein>
    <submittedName>
        <fullName evidence="2">Dioxygenase</fullName>
    </submittedName>
</protein>
<dbReference type="InterPro" id="IPR000627">
    <property type="entry name" value="Intradiol_dOase_C"/>
</dbReference>
<dbReference type="Proteomes" id="UP000199048">
    <property type="component" value="Unassembled WGS sequence"/>
</dbReference>